<gene>
    <name evidence="1" type="ORF">CTTA_0240</name>
</gene>
<evidence type="ECO:0000313" key="1">
    <source>
        <dbReference type="EMBL" id="GEQ73235.1"/>
    </source>
</evidence>
<accession>A0A5A7M940</accession>
<dbReference type="Proteomes" id="UP000323105">
    <property type="component" value="Unassembled WGS sequence"/>
</dbReference>
<evidence type="ECO:0000313" key="2">
    <source>
        <dbReference type="Proteomes" id="UP000323105"/>
    </source>
</evidence>
<dbReference type="AlphaFoldDB" id="A0A5A7M940"/>
<dbReference type="EMBL" id="BKBW01000001">
    <property type="protein sequence ID" value="GEQ73235.1"/>
    <property type="molecule type" value="Genomic_DNA"/>
</dbReference>
<sequence>MKEKIVYQCDDDGWFVGMTTADESPEEPGIFHIPRNAYEDAPPTFKPGEGERVRRVATGWEIVKPETTPITPEQPKAAPTTCTPAQGLVALFAIRRITEDDVLAKIASIPDEVQRYTVKIGYQRATTWERGSPAMQTMAQLLQLSEADLDELFTYAKSVAV</sequence>
<reference evidence="1 2" key="1">
    <citation type="journal article" date="2019" name="Microbiol. Resour. Announc.">
        <title>Draft Genome Sequence of Comamonas testosteroni TA441, a Bacterium That Has a Cryptic Phenol Degradation Gene Cluster.</title>
        <authorList>
            <person name="Arai H."/>
            <person name="Ishii M."/>
        </authorList>
    </citation>
    <scope>NUCLEOTIDE SEQUENCE [LARGE SCALE GENOMIC DNA]</scope>
    <source>
        <strain evidence="1 2">TA441</strain>
    </source>
</reference>
<dbReference type="RefSeq" id="WP_238707534.1">
    <property type="nucleotide sequence ID" value="NZ_BKBW01000001.1"/>
</dbReference>
<proteinExistence type="predicted"/>
<protein>
    <submittedName>
        <fullName evidence="1">Uncharacterized protein</fullName>
    </submittedName>
</protein>
<comment type="caution">
    <text evidence="1">The sequence shown here is derived from an EMBL/GenBank/DDBJ whole genome shotgun (WGS) entry which is preliminary data.</text>
</comment>
<organism evidence="1 2">
    <name type="scientific">Comamonas testosteroni</name>
    <name type="common">Pseudomonas testosteroni</name>
    <dbReference type="NCBI Taxonomy" id="285"/>
    <lineage>
        <taxon>Bacteria</taxon>
        <taxon>Pseudomonadati</taxon>
        <taxon>Pseudomonadota</taxon>
        <taxon>Betaproteobacteria</taxon>
        <taxon>Burkholderiales</taxon>
        <taxon>Comamonadaceae</taxon>
        <taxon>Comamonas</taxon>
    </lineage>
</organism>
<name>A0A5A7M940_COMTE</name>